<dbReference type="AlphaFoldDB" id="A0AB72UJF0"/>
<evidence type="ECO:0000313" key="2">
    <source>
        <dbReference type="Proteomes" id="UP000007127"/>
    </source>
</evidence>
<protein>
    <submittedName>
        <fullName evidence="1">Uncharacterized protein</fullName>
    </submittedName>
</protein>
<keyword evidence="1" id="KW-0614">Plasmid</keyword>
<reference evidence="1 2" key="1">
    <citation type="journal article" date="2012" name="J. Bacteriol.">
        <title>Genome sequence of Thalassospira xiamenensis type strain M-5.</title>
        <authorList>
            <person name="Lai Q."/>
            <person name="Shao Z."/>
        </authorList>
    </citation>
    <scope>NUCLEOTIDE SEQUENCE [LARGE SCALE GENOMIC DNA]</scope>
    <source>
        <strain evidence="1 2">M-5</strain>
    </source>
</reference>
<geneLocation type="plasmid" evidence="2"/>
<dbReference type="Proteomes" id="UP000007127">
    <property type="component" value="Plasmid"/>
</dbReference>
<proteinExistence type="predicted"/>
<sequence>MTVLVLSAICVNDFANDVPQSFVVDLHPDDIKEFQELSKEVARLQVRNIEKPFRGGHWSIDLDEDFEALSDKAAIISAARSTCQAIDVPIVRVFKDKIAFEAVPKHCSDLFTVNTPSVYLDSLQGNDTLFVSE</sequence>
<organism evidence="1 2">
    <name type="scientific">Thalassospira xiamenensis M-5 = DSM 17429</name>
    <dbReference type="NCBI Taxonomy" id="1123366"/>
    <lineage>
        <taxon>Bacteria</taxon>
        <taxon>Pseudomonadati</taxon>
        <taxon>Pseudomonadota</taxon>
        <taxon>Alphaproteobacteria</taxon>
        <taxon>Rhodospirillales</taxon>
        <taxon>Thalassospiraceae</taxon>
        <taxon>Thalassospira</taxon>
    </lineage>
</organism>
<dbReference type="EMBL" id="CP004389">
    <property type="protein sequence ID" value="AJD54437.1"/>
    <property type="molecule type" value="Genomic_DNA"/>
</dbReference>
<evidence type="ECO:0000313" key="1">
    <source>
        <dbReference type="EMBL" id="AJD54437.1"/>
    </source>
</evidence>
<dbReference type="RefSeq" id="WP_007091036.1">
    <property type="nucleotide sequence ID" value="NZ_CP004389.1"/>
</dbReference>
<dbReference type="KEGG" id="txi:TH3_21823"/>
<gene>
    <name evidence="1" type="ORF">TH3_21823</name>
</gene>
<accession>A0AB72UJF0</accession>
<name>A0AB72UJF0_9PROT</name>
<dbReference type="GeneID" id="31930001"/>